<sequence>MSTISRFPIKSLLSQFYKREQMDNQAGDSSDDRSPAVIAGLVTAGLTLLLAIMSYRRPRYGRSRAASSLLPSHFSRNPLHQVPKTFLLNLSATTPSTGFPRANQVFIYNDYSNAQFAGAHMSAFSYPNNTVSSGDTKVS</sequence>
<keyword evidence="1" id="KW-0812">Transmembrane</keyword>
<protein>
    <submittedName>
        <fullName evidence="2">Uncharacterized protein</fullName>
    </submittedName>
</protein>
<dbReference type="EMBL" id="NESQ01000149">
    <property type="protein sequence ID" value="PUU77552.1"/>
    <property type="molecule type" value="Genomic_DNA"/>
</dbReference>
<keyword evidence="3" id="KW-1185">Reference proteome</keyword>
<reference evidence="2 3" key="1">
    <citation type="submission" date="2017-04" db="EMBL/GenBank/DDBJ databases">
        <title>Draft genome sequence of Tuber borchii Vittad., a whitish edible truffle.</title>
        <authorList>
            <consortium name="DOE Joint Genome Institute"/>
            <person name="Murat C."/>
            <person name="Kuo A."/>
            <person name="Barry K.W."/>
            <person name="Clum A."/>
            <person name="Dockter R.B."/>
            <person name="Fauchery L."/>
            <person name="Iotti M."/>
            <person name="Kohler A."/>
            <person name="Labutti K."/>
            <person name="Lindquist E.A."/>
            <person name="Lipzen A."/>
            <person name="Ohm R.A."/>
            <person name="Wang M."/>
            <person name="Grigoriev I.V."/>
            <person name="Zambonelli A."/>
            <person name="Martin F.M."/>
        </authorList>
    </citation>
    <scope>NUCLEOTIDE SEQUENCE [LARGE SCALE GENOMIC DNA]</scope>
    <source>
        <strain evidence="2 3">Tbo3840</strain>
    </source>
</reference>
<feature type="transmembrane region" description="Helical" evidence="1">
    <location>
        <begin position="36"/>
        <end position="55"/>
    </location>
</feature>
<keyword evidence="1" id="KW-1133">Transmembrane helix</keyword>
<dbReference type="Proteomes" id="UP000244722">
    <property type="component" value="Unassembled WGS sequence"/>
</dbReference>
<dbReference type="OrthoDB" id="5486507at2759"/>
<accession>A0A2T6ZPZ9</accession>
<gene>
    <name evidence="2" type="ORF">B9Z19DRAFT_1128151</name>
</gene>
<dbReference type="AlphaFoldDB" id="A0A2T6ZPZ9"/>
<name>A0A2T6ZPZ9_TUBBO</name>
<proteinExistence type="predicted"/>
<keyword evidence="1" id="KW-0472">Membrane</keyword>
<evidence type="ECO:0000313" key="2">
    <source>
        <dbReference type="EMBL" id="PUU77552.1"/>
    </source>
</evidence>
<organism evidence="2 3">
    <name type="scientific">Tuber borchii</name>
    <name type="common">White truffle</name>
    <dbReference type="NCBI Taxonomy" id="42251"/>
    <lineage>
        <taxon>Eukaryota</taxon>
        <taxon>Fungi</taxon>
        <taxon>Dikarya</taxon>
        <taxon>Ascomycota</taxon>
        <taxon>Pezizomycotina</taxon>
        <taxon>Pezizomycetes</taxon>
        <taxon>Pezizales</taxon>
        <taxon>Tuberaceae</taxon>
        <taxon>Tuber</taxon>
    </lineage>
</organism>
<evidence type="ECO:0000256" key="1">
    <source>
        <dbReference type="SAM" id="Phobius"/>
    </source>
</evidence>
<comment type="caution">
    <text evidence="2">The sequence shown here is derived from an EMBL/GenBank/DDBJ whole genome shotgun (WGS) entry which is preliminary data.</text>
</comment>
<evidence type="ECO:0000313" key="3">
    <source>
        <dbReference type="Proteomes" id="UP000244722"/>
    </source>
</evidence>